<gene>
    <name evidence="1" type="ORF">L2725_10355</name>
</gene>
<evidence type="ECO:0000313" key="2">
    <source>
        <dbReference type="Proteomes" id="UP001202831"/>
    </source>
</evidence>
<dbReference type="Gene3D" id="3.40.50.2000">
    <property type="entry name" value="Glycogen Phosphorylase B"/>
    <property type="match status" value="1"/>
</dbReference>
<proteinExistence type="predicted"/>
<reference evidence="1 2" key="1">
    <citation type="submission" date="2022-01" db="EMBL/GenBank/DDBJ databases">
        <title>Whole genome-based taxonomy of the Shewanellaceae.</title>
        <authorList>
            <person name="Martin-Rodriguez A.J."/>
        </authorList>
    </citation>
    <scope>NUCLEOTIDE SEQUENCE [LARGE SCALE GENOMIC DNA]</scope>
    <source>
        <strain evidence="1 2">DSM 21332</strain>
    </source>
</reference>
<dbReference type="Proteomes" id="UP001202831">
    <property type="component" value="Unassembled WGS sequence"/>
</dbReference>
<accession>A0ABT0N8L3</accession>
<dbReference type="EMBL" id="JAKIKT010000003">
    <property type="protein sequence ID" value="MCL2914167.1"/>
    <property type="molecule type" value="Genomic_DNA"/>
</dbReference>
<dbReference type="RefSeq" id="WP_249248893.1">
    <property type="nucleotide sequence ID" value="NZ_JAKIKT010000003.1"/>
</dbReference>
<evidence type="ECO:0000313" key="1">
    <source>
        <dbReference type="EMBL" id="MCL2914167.1"/>
    </source>
</evidence>
<keyword evidence="2" id="KW-1185">Reference proteome</keyword>
<evidence type="ECO:0008006" key="3">
    <source>
        <dbReference type="Google" id="ProtNLM"/>
    </source>
</evidence>
<name>A0ABT0N8L3_9GAMM</name>
<organism evidence="1 2">
    <name type="scientific">Shewanella corallii</name>
    <dbReference type="NCBI Taxonomy" id="560080"/>
    <lineage>
        <taxon>Bacteria</taxon>
        <taxon>Pseudomonadati</taxon>
        <taxon>Pseudomonadota</taxon>
        <taxon>Gammaproteobacteria</taxon>
        <taxon>Alteromonadales</taxon>
        <taxon>Shewanellaceae</taxon>
        <taxon>Shewanella</taxon>
    </lineage>
</organism>
<comment type="caution">
    <text evidence="1">The sequence shown here is derived from an EMBL/GenBank/DDBJ whole genome shotgun (WGS) entry which is preliminary data.</text>
</comment>
<protein>
    <recommendedName>
        <fullName evidence="3">Glycosyltransferase</fullName>
    </recommendedName>
</protein>
<sequence>MKVLYVSFSKRGVDCYADASVRYRCIYPAEYLTALGVESSVIHISQAHNLDLTDYSHLICHRPLYGLALKRLINRASGNGLNLSADIDDYLFSPDIQSSSPAVLSGKSSEKAALKSAKSYLAALSLFEHIVCSTEELAIRTEQVFPNKRVSTCFNKLPSRAIPSYASIECDSRFESKIIRYLPGTSHHQHDYELIKPWIESMLAKHPSLHFQVVGDIIPGQLKCRDGQQSSHPSVPFEQLPEIMANSWITIAPLVNNPFNACKSGLKAWESGLLHVPVISSFLPDMIRFNCRGLCLSNSYSEWTDFLERMLCFEEYQQASNEVYKASSNSIFGKRPDERISVLGLTYNGTQSHSSGDFGWLKSRVLSSQFGYSWPLIRLNPLHSQYGQVRDVYDQLWGDAEAEKSANMLPQWATLTTLERRKLLDHLKEQADAKSTIELSGFQVVKRKVRKLVNSPSLFWQDSRLRKSIRRN</sequence>